<feature type="region of interest" description="Disordered" evidence="1">
    <location>
        <begin position="33"/>
        <end position="54"/>
    </location>
</feature>
<proteinExistence type="predicted"/>
<dbReference type="Proteomes" id="UP000649259">
    <property type="component" value="Unassembled WGS sequence"/>
</dbReference>
<evidence type="ECO:0000313" key="2">
    <source>
        <dbReference type="EMBL" id="GHI61094.1"/>
    </source>
</evidence>
<evidence type="ECO:0000256" key="1">
    <source>
        <dbReference type="SAM" id="MobiDB-lite"/>
    </source>
</evidence>
<gene>
    <name evidence="2" type="ORF">Saso_27440</name>
    <name evidence="3" type="ORF">Saso_47050</name>
</gene>
<comment type="caution">
    <text evidence="2">The sequence shown here is derived from an EMBL/GenBank/DDBJ whole genome shotgun (WGS) entry which is preliminary data.</text>
</comment>
<dbReference type="EMBL" id="BNEB01000003">
    <property type="protein sequence ID" value="GHI61094.1"/>
    <property type="molecule type" value="Genomic_DNA"/>
</dbReference>
<evidence type="ECO:0000313" key="3">
    <source>
        <dbReference type="EMBL" id="GHI63055.1"/>
    </source>
</evidence>
<organism evidence="2 4">
    <name type="scientific">Streptomyces asoensis</name>
    <dbReference type="NCBI Taxonomy" id="249586"/>
    <lineage>
        <taxon>Bacteria</taxon>
        <taxon>Bacillati</taxon>
        <taxon>Actinomycetota</taxon>
        <taxon>Actinomycetes</taxon>
        <taxon>Kitasatosporales</taxon>
        <taxon>Streptomycetaceae</taxon>
        <taxon>Streptomyces</taxon>
    </lineage>
</organism>
<evidence type="ECO:0008006" key="5">
    <source>
        <dbReference type="Google" id="ProtNLM"/>
    </source>
</evidence>
<feature type="compositionally biased region" description="Basic and acidic residues" evidence="1">
    <location>
        <begin position="44"/>
        <end position="54"/>
    </location>
</feature>
<keyword evidence="4" id="KW-1185">Reference proteome</keyword>
<reference evidence="4" key="2">
    <citation type="submission" date="2023-07" db="EMBL/GenBank/DDBJ databases">
        <title>Whole genome shotgun sequence of Streptomyces cacaoi subsp. asoensis NBRC 13813.</title>
        <authorList>
            <person name="Komaki H."/>
            <person name="Tamura T."/>
        </authorList>
    </citation>
    <scope>NUCLEOTIDE SEQUENCE [LARGE SCALE GENOMIC DNA]</scope>
    <source>
        <strain evidence="4">NBRC 13813</strain>
    </source>
</reference>
<accession>A0ABQ3RZ26</accession>
<reference evidence="2" key="1">
    <citation type="submission" date="2020-09" db="EMBL/GenBank/DDBJ databases">
        <title>Whole genome shotgun sequence of Streptomyces cacaoi subsp. asoensis NBRC 13813.</title>
        <authorList>
            <person name="Komaki H."/>
            <person name="Tamura T."/>
        </authorList>
    </citation>
    <scope>NUCLEOTIDE SEQUENCE</scope>
    <source>
        <strain evidence="2 4">NBRC 13813</strain>
    </source>
</reference>
<name>A0ABQ3RZ26_9ACTN</name>
<evidence type="ECO:0000313" key="4">
    <source>
        <dbReference type="Proteomes" id="UP000649259"/>
    </source>
</evidence>
<dbReference type="EMBL" id="BNEB01000004">
    <property type="protein sequence ID" value="GHI63055.1"/>
    <property type="molecule type" value="Genomic_DNA"/>
</dbReference>
<sequence>MPKSAAERAAEAARSAGRAGGYCWVENATGPGHCTLRPGHTGRHRDFYRDRDFD</sequence>
<protein>
    <recommendedName>
        <fullName evidence="5">HNH endonuclease</fullName>
    </recommendedName>
</protein>